<evidence type="ECO:0000256" key="11">
    <source>
        <dbReference type="ARBA" id="ARBA00052178"/>
    </source>
</evidence>
<dbReference type="Pfam" id="PF00583">
    <property type="entry name" value="Acetyltransf_1"/>
    <property type="match status" value="1"/>
</dbReference>
<comment type="catalytic activity">
    <reaction evidence="10">
        <text>serotonin + (9Z)-octadecenoyl-CoA = N-(9Z-octadecenoyl)-serotonin + CoA + H(+)</text>
        <dbReference type="Rhea" id="RHEA:51392"/>
        <dbReference type="ChEBI" id="CHEBI:15378"/>
        <dbReference type="ChEBI" id="CHEBI:57287"/>
        <dbReference type="ChEBI" id="CHEBI:57387"/>
        <dbReference type="ChEBI" id="CHEBI:134064"/>
        <dbReference type="ChEBI" id="CHEBI:350546"/>
    </reaction>
    <physiologicalReaction direction="left-to-right" evidence="10">
        <dbReference type="Rhea" id="RHEA:51393"/>
    </physiologicalReaction>
</comment>
<proteinExistence type="inferred from homology"/>
<evidence type="ECO:0000256" key="13">
    <source>
        <dbReference type="ARBA" id="ARBA00052491"/>
    </source>
</evidence>
<comment type="catalytic activity">
    <reaction evidence="7">
        <text>serotonin + octadecanoyl-CoA = N-octadecanoyl-serotonin + CoA + H(+)</text>
        <dbReference type="Rhea" id="RHEA:51400"/>
        <dbReference type="ChEBI" id="CHEBI:15378"/>
        <dbReference type="ChEBI" id="CHEBI:57287"/>
        <dbReference type="ChEBI" id="CHEBI:57394"/>
        <dbReference type="ChEBI" id="CHEBI:134065"/>
        <dbReference type="ChEBI" id="CHEBI:350546"/>
    </reaction>
    <physiologicalReaction direction="left-to-right" evidence="7">
        <dbReference type="Rhea" id="RHEA:51401"/>
    </physiologicalReaction>
</comment>
<evidence type="ECO:0000259" key="14">
    <source>
        <dbReference type="PROSITE" id="PS51186"/>
    </source>
</evidence>
<evidence type="ECO:0000256" key="8">
    <source>
        <dbReference type="ARBA" id="ARBA00051284"/>
    </source>
</evidence>
<dbReference type="InterPro" id="IPR000182">
    <property type="entry name" value="GNAT_dom"/>
</dbReference>
<dbReference type="InterPro" id="IPR016181">
    <property type="entry name" value="Acyl_CoA_acyltransferase"/>
</dbReference>
<dbReference type="Gene3D" id="3.40.630.30">
    <property type="match status" value="1"/>
</dbReference>
<feature type="domain" description="N-acetyltransferase" evidence="14">
    <location>
        <begin position="16"/>
        <end position="214"/>
    </location>
</feature>
<evidence type="ECO:0000313" key="15">
    <source>
        <dbReference type="Proteomes" id="UP000504635"/>
    </source>
</evidence>
<evidence type="ECO:0000256" key="9">
    <source>
        <dbReference type="ARBA" id="ARBA00051711"/>
    </source>
</evidence>
<dbReference type="EC" id="2.3.1.87" evidence="5"/>
<dbReference type="OrthoDB" id="41532at2759"/>
<dbReference type="SUPFAM" id="SSF55729">
    <property type="entry name" value="Acyl-CoA N-acyltransferases (Nat)"/>
    <property type="match status" value="1"/>
</dbReference>
<keyword evidence="15" id="KW-1185">Reference proteome</keyword>
<evidence type="ECO:0000256" key="6">
    <source>
        <dbReference type="ARBA" id="ARBA00050189"/>
    </source>
</evidence>
<evidence type="ECO:0000256" key="10">
    <source>
        <dbReference type="ARBA" id="ARBA00051823"/>
    </source>
</evidence>
<protein>
    <recommendedName>
        <fullName evidence="5">aralkylamine N-acetyltransferase</fullName>
        <ecNumber evidence="5">2.3.1.87</ecNumber>
    </recommendedName>
</protein>
<gene>
    <name evidence="16 17" type="primary">LOC115890348</name>
</gene>
<comment type="catalytic activity">
    <reaction evidence="13">
        <text>serotonin + acetyl-CoA = N-acetylserotonin + CoA + H(+)</text>
        <dbReference type="Rhea" id="RHEA:25217"/>
        <dbReference type="ChEBI" id="CHEBI:15378"/>
        <dbReference type="ChEBI" id="CHEBI:17697"/>
        <dbReference type="ChEBI" id="CHEBI:57287"/>
        <dbReference type="ChEBI" id="CHEBI:57288"/>
        <dbReference type="ChEBI" id="CHEBI:350546"/>
        <dbReference type="EC" id="2.3.1.87"/>
    </reaction>
    <physiologicalReaction direction="left-to-right" evidence="13">
        <dbReference type="Rhea" id="RHEA:25218"/>
    </physiologicalReaction>
</comment>
<comment type="catalytic activity">
    <reaction evidence="8">
        <text>serotonin + (5Z,8Z,11Z,14Z)-eicosatetraenoyl-CoA = N-[(5Z,8Z,11Z,14Z)-eicosatetraenoyl]-serotonin + CoA + H(+)</text>
        <dbReference type="Rhea" id="RHEA:51396"/>
        <dbReference type="ChEBI" id="CHEBI:15378"/>
        <dbReference type="ChEBI" id="CHEBI:57287"/>
        <dbReference type="ChEBI" id="CHEBI:57368"/>
        <dbReference type="ChEBI" id="CHEBI:132255"/>
        <dbReference type="ChEBI" id="CHEBI:350546"/>
    </reaction>
    <physiologicalReaction direction="left-to-right" evidence="8">
        <dbReference type="Rhea" id="RHEA:51397"/>
    </physiologicalReaction>
</comment>
<accession>A0A6J2YT58</accession>
<dbReference type="GeneID" id="115890348"/>
<evidence type="ECO:0000256" key="2">
    <source>
        <dbReference type="ARBA" id="ARBA00023315"/>
    </source>
</evidence>
<dbReference type="PROSITE" id="PS51186">
    <property type="entry name" value="GNAT"/>
    <property type="match status" value="1"/>
</dbReference>
<dbReference type="RefSeq" id="XP_030766407.1">
    <property type="nucleotide sequence ID" value="XM_030910547.1"/>
</dbReference>
<evidence type="ECO:0000313" key="17">
    <source>
        <dbReference type="RefSeq" id="XP_030766407.1"/>
    </source>
</evidence>
<comment type="similarity">
    <text evidence="4">Belongs to the acetyltransferase family. AANAT subfamily.</text>
</comment>
<dbReference type="RefSeq" id="XP_030766406.1">
    <property type="nucleotide sequence ID" value="XM_030910546.1"/>
</dbReference>
<comment type="catalytic activity">
    <reaction evidence="6">
        <text>dopamine + (9Z)-octadecenoyl-CoA = N-(9Z-octadecanoyl)-dopamine + CoA + H(+)</text>
        <dbReference type="Rhea" id="RHEA:51380"/>
        <dbReference type="ChEBI" id="CHEBI:15378"/>
        <dbReference type="ChEBI" id="CHEBI:31883"/>
        <dbReference type="ChEBI" id="CHEBI:57287"/>
        <dbReference type="ChEBI" id="CHEBI:57387"/>
        <dbReference type="ChEBI" id="CHEBI:59905"/>
    </reaction>
    <physiologicalReaction direction="left-to-right" evidence="6">
        <dbReference type="Rhea" id="RHEA:51381"/>
    </physiologicalReaction>
</comment>
<dbReference type="PANTHER" id="PTHR20905:SF1">
    <property type="entry name" value="AT07410P-RELATED"/>
    <property type="match status" value="1"/>
</dbReference>
<comment type="catalytic activity">
    <reaction evidence="9">
        <text>dopamine + acetyl-CoA = N-acetyldopamine + CoA + H(+)</text>
        <dbReference type="Rhea" id="RHEA:51388"/>
        <dbReference type="ChEBI" id="CHEBI:15378"/>
        <dbReference type="ChEBI" id="CHEBI:57287"/>
        <dbReference type="ChEBI" id="CHEBI:57288"/>
        <dbReference type="ChEBI" id="CHEBI:59905"/>
        <dbReference type="ChEBI" id="CHEBI:125678"/>
    </reaction>
    <physiologicalReaction direction="left-to-right" evidence="9">
        <dbReference type="Rhea" id="RHEA:51389"/>
    </physiologicalReaction>
</comment>
<organism evidence="15 16">
    <name type="scientific">Sitophilus oryzae</name>
    <name type="common">Rice weevil</name>
    <name type="synonym">Curculio oryzae</name>
    <dbReference type="NCBI Taxonomy" id="7048"/>
    <lineage>
        <taxon>Eukaryota</taxon>
        <taxon>Metazoa</taxon>
        <taxon>Ecdysozoa</taxon>
        <taxon>Arthropoda</taxon>
        <taxon>Hexapoda</taxon>
        <taxon>Insecta</taxon>
        <taxon>Pterygota</taxon>
        <taxon>Neoptera</taxon>
        <taxon>Endopterygota</taxon>
        <taxon>Coleoptera</taxon>
        <taxon>Polyphaga</taxon>
        <taxon>Cucujiformia</taxon>
        <taxon>Curculionidae</taxon>
        <taxon>Dryophthorinae</taxon>
        <taxon>Sitophilus</taxon>
    </lineage>
</organism>
<dbReference type="FunFam" id="3.40.630.30:FF:000046">
    <property type="entry name" value="Dopamine N-acetyltransferase"/>
    <property type="match status" value="1"/>
</dbReference>
<evidence type="ECO:0000256" key="3">
    <source>
        <dbReference type="ARBA" id="ARBA00037926"/>
    </source>
</evidence>
<dbReference type="GO" id="GO:0004059">
    <property type="term" value="F:aralkylamine N-acetyltransferase activity"/>
    <property type="evidence" value="ECO:0007669"/>
    <property type="project" value="UniProtKB-EC"/>
</dbReference>
<dbReference type="CDD" id="cd04301">
    <property type="entry name" value="NAT_SF"/>
    <property type="match status" value="1"/>
</dbReference>
<evidence type="ECO:0000256" key="12">
    <source>
        <dbReference type="ARBA" id="ARBA00052335"/>
    </source>
</evidence>
<dbReference type="Proteomes" id="UP000504635">
    <property type="component" value="Unplaced"/>
</dbReference>
<sequence>MSPPITPTTPVSPKEYDIQLATSADKEDILIFLREFFFKDEPLNNYLGLISEDRPRCIDLEEYCTKELDNGLNLKAVHNGKIIGLSLNGILERGYLDKEDDYKVTDPKFSKIIRLLDRVGKESDIFARFPEFDKTVTVKILSVNGAYRGQGIAKELVNKTRELGKQYGAGFMAVDCTSHFTALALRKLGFELHYSLKYADHKENGQVVFKPEKPHEAVTVYVQKF</sequence>
<keyword evidence="2" id="KW-0012">Acyltransferase</keyword>
<reference evidence="16 17" key="1">
    <citation type="submission" date="2025-04" db="UniProtKB">
        <authorList>
            <consortium name="RefSeq"/>
        </authorList>
    </citation>
    <scope>IDENTIFICATION</scope>
    <source>
        <tissue evidence="16 17">Gonads</tissue>
    </source>
</reference>
<dbReference type="AlphaFoldDB" id="A0A6J2YT58"/>
<evidence type="ECO:0000256" key="1">
    <source>
        <dbReference type="ARBA" id="ARBA00022679"/>
    </source>
</evidence>
<evidence type="ECO:0000313" key="16">
    <source>
        <dbReference type="RefSeq" id="XP_030766406.1"/>
    </source>
</evidence>
<dbReference type="PANTHER" id="PTHR20905">
    <property type="entry name" value="N-ACETYLTRANSFERASE-RELATED"/>
    <property type="match status" value="1"/>
</dbReference>
<keyword evidence="1" id="KW-0808">Transferase</keyword>
<evidence type="ECO:0000256" key="7">
    <source>
        <dbReference type="ARBA" id="ARBA00050849"/>
    </source>
</evidence>
<evidence type="ECO:0000256" key="5">
    <source>
        <dbReference type="ARBA" id="ARBA00039114"/>
    </source>
</evidence>
<comment type="catalytic activity">
    <reaction evidence="12">
        <text>dopamine + hexadecanoyl-CoA = N-hexadecanoyl-dopamine + CoA + H(+)</text>
        <dbReference type="Rhea" id="RHEA:51376"/>
        <dbReference type="ChEBI" id="CHEBI:15378"/>
        <dbReference type="ChEBI" id="CHEBI:57287"/>
        <dbReference type="ChEBI" id="CHEBI:57379"/>
        <dbReference type="ChEBI" id="CHEBI:59905"/>
        <dbReference type="ChEBI" id="CHEBI:134058"/>
    </reaction>
    <physiologicalReaction direction="left-to-right" evidence="12">
        <dbReference type="Rhea" id="RHEA:51377"/>
    </physiologicalReaction>
</comment>
<comment type="catalytic activity">
    <reaction evidence="11">
        <text>serotonin + hexadecanoyl-CoA = N-hexadecanoyl-serotonin + CoA + H(+)</text>
        <dbReference type="Rhea" id="RHEA:51384"/>
        <dbReference type="ChEBI" id="CHEBI:15378"/>
        <dbReference type="ChEBI" id="CHEBI:57287"/>
        <dbReference type="ChEBI" id="CHEBI:57379"/>
        <dbReference type="ChEBI" id="CHEBI:134059"/>
        <dbReference type="ChEBI" id="CHEBI:350546"/>
    </reaction>
    <physiologicalReaction direction="left-to-right" evidence="11">
        <dbReference type="Rhea" id="RHEA:51385"/>
    </physiologicalReaction>
</comment>
<name>A0A6J2YT58_SITOR</name>
<comment type="pathway">
    <text evidence="3">Aromatic compound metabolism; melatonin biosynthesis; melatonin from serotonin: step 1/2.</text>
</comment>
<evidence type="ECO:0000256" key="4">
    <source>
        <dbReference type="ARBA" id="ARBA00038182"/>
    </source>
</evidence>